<feature type="region of interest" description="Disordered" evidence="1">
    <location>
        <begin position="22"/>
        <end position="44"/>
    </location>
</feature>
<dbReference type="Proteomes" id="UP000053660">
    <property type="component" value="Unassembled WGS sequence"/>
</dbReference>
<reference evidence="2 3" key="1">
    <citation type="submission" date="2014-03" db="EMBL/GenBank/DDBJ databases">
        <title>Draft genome of the hookworm Oesophagostomum dentatum.</title>
        <authorList>
            <person name="Mitreva M."/>
        </authorList>
    </citation>
    <scope>NUCLEOTIDE SEQUENCE [LARGE SCALE GENOMIC DNA]</scope>
    <source>
        <strain evidence="2 3">OD-Hann</strain>
    </source>
</reference>
<dbReference type="EMBL" id="KN553911">
    <property type="protein sequence ID" value="KHJ89665.1"/>
    <property type="molecule type" value="Genomic_DNA"/>
</dbReference>
<gene>
    <name evidence="2" type="ORF">OESDEN_10503</name>
</gene>
<evidence type="ECO:0000313" key="2">
    <source>
        <dbReference type="EMBL" id="KHJ89665.1"/>
    </source>
</evidence>
<feature type="compositionally biased region" description="Low complexity" evidence="1">
    <location>
        <begin position="28"/>
        <end position="44"/>
    </location>
</feature>
<proteinExistence type="predicted"/>
<name>A0A0B1T2T1_OESDE</name>
<evidence type="ECO:0000256" key="1">
    <source>
        <dbReference type="SAM" id="MobiDB-lite"/>
    </source>
</evidence>
<protein>
    <submittedName>
        <fullName evidence="2">Uncharacterized protein</fullName>
    </submittedName>
</protein>
<accession>A0A0B1T2T1</accession>
<sequence length="44" mass="4776">MRMSLRDVMCHPWVVGTLEAHVHHQSSANPANPPVTTARPTATA</sequence>
<organism evidence="2 3">
    <name type="scientific">Oesophagostomum dentatum</name>
    <name type="common">Nodular worm</name>
    <dbReference type="NCBI Taxonomy" id="61180"/>
    <lineage>
        <taxon>Eukaryota</taxon>
        <taxon>Metazoa</taxon>
        <taxon>Ecdysozoa</taxon>
        <taxon>Nematoda</taxon>
        <taxon>Chromadorea</taxon>
        <taxon>Rhabditida</taxon>
        <taxon>Rhabditina</taxon>
        <taxon>Rhabditomorpha</taxon>
        <taxon>Strongyloidea</taxon>
        <taxon>Strongylidae</taxon>
        <taxon>Oesophagostomum</taxon>
    </lineage>
</organism>
<evidence type="ECO:0000313" key="3">
    <source>
        <dbReference type="Proteomes" id="UP000053660"/>
    </source>
</evidence>
<keyword evidence="3" id="KW-1185">Reference proteome</keyword>
<dbReference type="AlphaFoldDB" id="A0A0B1T2T1"/>